<accession>A0A5J5C0N6</accession>
<dbReference type="EMBL" id="CM018032">
    <property type="protein sequence ID" value="KAA8547730.1"/>
    <property type="molecule type" value="Genomic_DNA"/>
</dbReference>
<dbReference type="SMART" id="SM00717">
    <property type="entry name" value="SANT"/>
    <property type="match status" value="1"/>
</dbReference>
<reference evidence="10 11" key="1">
    <citation type="submission" date="2019-09" db="EMBL/GenBank/DDBJ databases">
        <title>A chromosome-level genome assembly of the Chinese tupelo Nyssa sinensis.</title>
        <authorList>
            <person name="Yang X."/>
            <person name="Kang M."/>
            <person name="Yang Y."/>
            <person name="Xiong H."/>
            <person name="Wang M."/>
            <person name="Zhang Z."/>
            <person name="Wang Z."/>
            <person name="Wu H."/>
            <person name="Ma T."/>
            <person name="Liu J."/>
            <person name="Xi Z."/>
        </authorList>
    </citation>
    <scope>NUCLEOTIDE SEQUENCE [LARGE SCALE GENOMIC DNA]</scope>
    <source>
        <strain evidence="10">J267</strain>
        <tissue evidence="10">Leaf</tissue>
    </source>
</reference>
<gene>
    <name evidence="10" type="ORF">F0562_004159</name>
</gene>
<evidence type="ECO:0000256" key="1">
    <source>
        <dbReference type="ARBA" id="ARBA00004123"/>
    </source>
</evidence>
<keyword evidence="3" id="KW-0805">Transcription regulation</keyword>
<sequence>MESLSNVLLVTATMGTKSLPNVRKGAWTEEEDVLLRKCVHKYGEGNWHKVPQRPGLNRCRKSCRLRWLNYLRPDIKTGEFAWDEVDLIIRLHKLLGNRQVSEISNSKLHKLPAIEATWAAIVAAWPEQKRVGLRVTFDQGK</sequence>
<evidence type="ECO:0000313" key="11">
    <source>
        <dbReference type="Proteomes" id="UP000325577"/>
    </source>
</evidence>
<dbReference type="Gene3D" id="1.10.10.60">
    <property type="entry name" value="Homeodomain-like"/>
    <property type="match status" value="1"/>
</dbReference>
<dbReference type="Pfam" id="PF00249">
    <property type="entry name" value="Myb_DNA-binding"/>
    <property type="match status" value="1"/>
</dbReference>
<dbReference type="InterPro" id="IPR017930">
    <property type="entry name" value="Myb_dom"/>
</dbReference>
<dbReference type="AlphaFoldDB" id="A0A5J5C0N6"/>
<keyword evidence="4" id="KW-0238">DNA-binding</keyword>
<feature type="domain" description="Myb-like" evidence="8">
    <location>
        <begin position="19"/>
        <end position="71"/>
    </location>
</feature>
<name>A0A5J5C0N6_9ASTE</name>
<evidence type="ECO:0000259" key="9">
    <source>
        <dbReference type="PROSITE" id="PS51294"/>
    </source>
</evidence>
<dbReference type="InterPro" id="IPR001005">
    <property type="entry name" value="SANT/Myb"/>
</dbReference>
<comment type="subcellular location">
    <subcellularLocation>
        <location evidence="1">Nucleus</location>
    </subcellularLocation>
</comment>
<dbReference type="FunFam" id="1.10.10.60:FF:000218">
    <property type="entry name" value="Myb transcription factor"/>
    <property type="match status" value="1"/>
</dbReference>
<dbReference type="GO" id="GO:0003677">
    <property type="term" value="F:DNA binding"/>
    <property type="evidence" value="ECO:0007669"/>
    <property type="project" value="UniProtKB-KW"/>
</dbReference>
<keyword evidence="6" id="KW-0804">Transcription</keyword>
<evidence type="ECO:0000256" key="4">
    <source>
        <dbReference type="ARBA" id="ARBA00023125"/>
    </source>
</evidence>
<dbReference type="PROSITE" id="PS51294">
    <property type="entry name" value="HTH_MYB"/>
    <property type="match status" value="1"/>
</dbReference>
<evidence type="ECO:0000256" key="7">
    <source>
        <dbReference type="ARBA" id="ARBA00023242"/>
    </source>
</evidence>
<dbReference type="GO" id="GO:0005634">
    <property type="term" value="C:nucleus"/>
    <property type="evidence" value="ECO:0007669"/>
    <property type="project" value="UniProtKB-SubCell"/>
</dbReference>
<dbReference type="GO" id="GO:0080090">
    <property type="term" value="P:regulation of primary metabolic process"/>
    <property type="evidence" value="ECO:0007669"/>
    <property type="project" value="UniProtKB-ARBA"/>
</dbReference>
<keyword evidence="11" id="KW-1185">Reference proteome</keyword>
<evidence type="ECO:0000259" key="8">
    <source>
        <dbReference type="PROSITE" id="PS50090"/>
    </source>
</evidence>
<proteinExistence type="predicted"/>
<feature type="domain" description="HTH myb-type" evidence="9">
    <location>
        <begin position="19"/>
        <end position="75"/>
    </location>
</feature>
<evidence type="ECO:0000256" key="3">
    <source>
        <dbReference type="ARBA" id="ARBA00023015"/>
    </source>
</evidence>
<dbReference type="OrthoDB" id="2143914at2759"/>
<dbReference type="PROSITE" id="PS50090">
    <property type="entry name" value="MYB_LIKE"/>
    <property type="match status" value="1"/>
</dbReference>
<evidence type="ECO:0000256" key="6">
    <source>
        <dbReference type="ARBA" id="ARBA00023163"/>
    </source>
</evidence>
<dbReference type="InterPro" id="IPR015495">
    <property type="entry name" value="Myb_TF_plants"/>
</dbReference>
<keyword evidence="5" id="KW-0010">Activator</keyword>
<dbReference type="InterPro" id="IPR009057">
    <property type="entry name" value="Homeodomain-like_sf"/>
</dbReference>
<evidence type="ECO:0000256" key="5">
    <source>
        <dbReference type="ARBA" id="ARBA00023159"/>
    </source>
</evidence>
<dbReference type="CDD" id="cd00167">
    <property type="entry name" value="SANT"/>
    <property type="match status" value="1"/>
</dbReference>
<protein>
    <submittedName>
        <fullName evidence="10">Uncharacterized protein</fullName>
    </submittedName>
</protein>
<dbReference type="PANTHER" id="PTHR47999:SF24">
    <property type="entry name" value="TRANSCRIPTION FACTOR MYB90"/>
    <property type="match status" value="1"/>
</dbReference>
<keyword evidence="2" id="KW-0677">Repeat</keyword>
<evidence type="ECO:0000313" key="10">
    <source>
        <dbReference type="EMBL" id="KAA8547730.1"/>
    </source>
</evidence>
<dbReference type="PANTHER" id="PTHR47999">
    <property type="entry name" value="TRANSCRIPTION FACTOR MYB8-RELATED-RELATED"/>
    <property type="match status" value="1"/>
</dbReference>
<dbReference type="SUPFAM" id="SSF46689">
    <property type="entry name" value="Homeodomain-like"/>
    <property type="match status" value="1"/>
</dbReference>
<dbReference type="Proteomes" id="UP000325577">
    <property type="component" value="Linkage Group LG1"/>
</dbReference>
<organism evidence="10 11">
    <name type="scientific">Nyssa sinensis</name>
    <dbReference type="NCBI Taxonomy" id="561372"/>
    <lineage>
        <taxon>Eukaryota</taxon>
        <taxon>Viridiplantae</taxon>
        <taxon>Streptophyta</taxon>
        <taxon>Embryophyta</taxon>
        <taxon>Tracheophyta</taxon>
        <taxon>Spermatophyta</taxon>
        <taxon>Magnoliopsida</taxon>
        <taxon>eudicotyledons</taxon>
        <taxon>Gunneridae</taxon>
        <taxon>Pentapetalae</taxon>
        <taxon>asterids</taxon>
        <taxon>Cornales</taxon>
        <taxon>Nyssaceae</taxon>
        <taxon>Nyssa</taxon>
    </lineage>
</organism>
<keyword evidence="7" id="KW-0539">Nucleus</keyword>
<evidence type="ECO:0000256" key="2">
    <source>
        <dbReference type="ARBA" id="ARBA00022737"/>
    </source>
</evidence>